<evidence type="ECO:0000313" key="11">
    <source>
        <dbReference type="Proteomes" id="UP000029382"/>
    </source>
</evidence>
<evidence type="ECO:0000256" key="8">
    <source>
        <dbReference type="SAM" id="Phobius"/>
    </source>
</evidence>
<dbReference type="AlphaFoldDB" id="A0A091BNA6"/>
<keyword evidence="3 8" id="KW-0812">Transmembrane</keyword>
<feature type="transmembrane region" description="Helical" evidence="8">
    <location>
        <begin position="32"/>
        <end position="55"/>
    </location>
</feature>
<evidence type="ECO:0000256" key="2">
    <source>
        <dbReference type="ARBA" id="ARBA00022448"/>
    </source>
</evidence>
<dbReference type="Pfam" id="PF00584">
    <property type="entry name" value="SecE"/>
    <property type="match status" value="1"/>
</dbReference>
<gene>
    <name evidence="9" type="primary">secE</name>
    <name evidence="9" type="ORF">H702_09545</name>
    <name evidence="10" type="ORF">SAMN02910290_00933</name>
</gene>
<sequence length="58" mass="6937">MAFIKGVFTILSETTWPNRKQRWKDYISVLEYTAFFTIVIFIFDKLLSLGVMNLLNRF</sequence>
<evidence type="ECO:0000256" key="1">
    <source>
        <dbReference type="ARBA" id="ARBA00004370"/>
    </source>
</evidence>
<dbReference type="InterPro" id="IPR038379">
    <property type="entry name" value="SecE_sf"/>
</dbReference>
<dbReference type="Gene3D" id="1.20.5.1030">
    <property type="entry name" value="Preprotein translocase secy subunit"/>
    <property type="match status" value="1"/>
</dbReference>
<dbReference type="EMBL" id="FOTG01000004">
    <property type="protein sequence ID" value="SFL21559.1"/>
    <property type="molecule type" value="Genomic_DNA"/>
</dbReference>
<dbReference type="InterPro" id="IPR001901">
    <property type="entry name" value="Translocase_SecE/Sec61-g"/>
</dbReference>
<keyword evidence="4" id="KW-0653">Protein transport</keyword>
<dbReference type="GO" id="GO:0006605">
    <property type="term" value="P:protein targeting"/>
    <property type="evidence" value="ECO:0007669"/>
    <property type="project" value="InterPro"/>
</dbReference>
<dbReference type="GO" id="GO:0009306">
    <property type="term" value="P:protein secretion"/>
    <property type="evidence" value="ECO:0007669"/>
    <property type="project" value="InterPro"/>
</dbReference>
<evidence type="ECO:0000256" key="5">
    <source>
        <dbReference type="ARBA" id="ARBA00022989"/>
    </source>
</evidence>
<reference evidence="9 11" key="1">
    <citation type="journal article" date="2014" name="Genome Announc.">
        <title>Draft Genome Sequences of Streptococcus bovis Strains ATCC 33317 and JB1.</title>
        <authorList>
            <person name="Benahmed F.H."/>
            <person name="Gopinath G.R."/>
            <person name="Harbottle H."/>
            <person name="Cotta M.A."/>
            <person name="Luo Y."/>
            <person name="Henderson C."/>
            <person name="Teri P."/>
            <person name="Soppet D."/>
            <person name="Rasmussen M."/>
            <person name="Whitehead T.R."/>
            <person name="Davidson M."/>
        </authorList>
    </citation>
    <scope>NUCLEOTIDE SEQUENCE [LARGE SCALE GENOMIC DNA]</scope>
    <source>
        <strain evidence="9 11">JB1</strain>
    </source>
</reference>
<evidence type="ECO:0000313" key="12">
    <source>
        <dbReference type="Proteomes" id="UP000182793"/>
    </source>
</evidence>
<dbReference type="RefSeq" id="WP_039697450.1">
    <property type="nucleotide sequence ID" value="NZ_AUZH01000035.1"/>
</dbReference>
<keyword evidence="6" id="KW-0811">Translocation</keyword>
<dbReference type="NCBIfam" id="TIGR00964">
    <property type="entry name" value="secE_bact"/>
    <property type="match status" value="1"/>
</dbReference>
<dbReference type="GO" id="GO:0016020">
    <property type="term" value="C:membrane"/>
    <property type="evidence" value="ECO:0007669"/>
    <property type="project" value="UniProtKB-SubCell"/>
</dbReference>
<keyword evidence="5 8" id="KW-1133">Transmembrane helix</keyword>
<evidence type="ECO:0000313" key="9">
    <source>
        <dbReference type="EMBL" id="KFN85915.1"/>
    </source>
</evidence>
<evidence type="ECO:0000256" key="3">
    <source>
        <dbReference type="ARBA" id="ARBA00022692"/>
    </source>
</evidence>
<dbReference type="InterPro" id="IPR005807">
    <property type="entry name" value="SecE_bac"/>
</dbReference>
<dbReference type="Proteomes" id="UP000029382">
    <property type="component" value="Unassembled WGS sequence"/>
</dbReference>
<comment type="subcellular location">
    <subcellularLocation>
        <location evidence="1">Membrane</location>
    </subcellularLocation>
</comment>
<evidence type="ECO:0000256" key="6">
    <source>
        <dbReference type="ARBA" id="ARBA00023010"/>
    </source>
</evidence>
<keyword evidence="2" id="KW-0813">Transport</keyword>
<dbReference type="GO" id="GO:0006886">
    <property type="term" value="P:intracellular protein transport"/>
    <property type="evidence" value="ECO:0007669"/>
    <property type="project" value="InterPro"/>
</dbReference>
<keyword evidence="7 8" id="KW-0472">Membrane</keyword>
<organism evidence="9 11">
    <name type="scientific">Streptococcus equinus JB1</name>
    <dbReference type="NCBI Taxonomy" id="1294274"/>
    <lineage>
        <taxon>Bacteria</taxon>
        <taxon>Bacillati</taxon>
        <taxon>Bacillota</taxon>
        <taxon>Bacilli</taxon>
        <taxon>Lactobacillales</taxon>
        <taxon>Streptococcaceae</taxon>
        <taxon>Streptococcus</taxon>
    </lineage>
</organism>
<proteinExistence type="predicted"/>
<reference evidence="10 12" key="2">
    <citation type="submission" date="2016-10" db="EMBL/GenBank/DDBJ databases">
        <authorList>
            <person name="Varghese N."/>
            <person name="Submissions S."/>
        </authorList>
    </citation>
    <scope>NUCLEOTIDE SEQUENCE [LARGE SCALE GENOMIC DNA]</scope>
    <source>
        <strain evidence="10 12">JB1</strain>
    </source>
</reference>
<name>A0A091BNA6_STREI</name>
<dbReference type="Proteomes" id="UP000182793">
    <property type="component" value="Unassembled WGS sequence"/>
</dbReference>
<accession>A0A091BNA6</accession>
<evidence type="ECO:0000256" key="4">
    <source>
        <dbReference type="ARBA" id="ARBA00022927"/>
    </source>
</evidence>
<protein>
    <submittedName>
        <fullName evidence="9">Preprotein translocase subunit SecE</fullName>
    </submittedName>
</protein>
<evidence type="ECO:0000256" key="7">
    <source>
        <dbReference type="ARBA" id="ARBA00023136"/>
    </source>
</evidence>
<keyword evidence="12" id="KW-1185">Reference proteome</keyword>
<dbReference type="EMBL" id="AUZH01000035">
    <property type="protein sequence ID" value="KFN85915.1"/>
    <property type="molecule type" value="Genomic_DNA"/>
</dbReference>
<evidence type="ECO:0000313" key="10">
    <source>
        <dbReference type="EMBL" id="SFL21559.1"/>
    </source>
</evidence>
<dbReference type="GO" id="GO:0008320">
    <property type="term" value="F:protein transmembrane transporter activity"/>
    <property type="evidence" value="ECO:0007669"/>
    <property type="project" value="InterPro"/>
</dbReference>
<comment type="caution">
    <text evidence="9">The sequence shown here is derived from an EMBL/GenBank/DDBJ whole genome shotgun (WGS) entry which is preliminary data.</text>
</comment>